<dbReference type="Pfam" id="PF16672">
    <property type="entry name" value="LAMTOR5"/>
    <property type="match status" value="1"/>
</dbReference>
<reference evidence="1" key="1">
    <citation type="submission" date="2022-07" db="EMBL/GenBank/DDBJ databases">
        <title>Phylogenomic reconstructions and comparative analyses of Kickxellomycotina fungi.</title>
        <authorList>
            <person name="Reynolds N.K."/>
            <person name="Stajich J.E."/>
            <person name="Barry K."/>
            <person name="Grigoriev I.V."/>
            <person name="Crous P."/>
            <person name="Smith M.E."/>
        </authorList>
    </citation>
    <scope>NUCLEOTIDE SEQUENCE</scope>
    <source>
        <strain evidence="1">NRRL 1565</strain>
    </source>
</reference>
<keyword evidence="2" id="KW-1185">Reference proteome</keyword>
<evidence type="ECO:0008006" key="3">
    <source>
        <dbReference type="Google" id="ProtNLM"/>
    </source>
</evidence>
<dbReference type="Proteomes" id="UP001140094">
    <property type="component" value="Unassembled WGS sequence"/>
</dbReference>
<dbReference type="GO" id="GO:0071986">
    <property type="term" value="C:Ragulator complex"/>
    <property type="evidence" value="ECO:0007669"/>
    <property type="project" value="InterPro"/>
</dbReference>
<dbReference type="AlphaFoldDB" id="A0A9W8HTQ4"/>
<name>A0A9W8HTQ4_9FUNG</name>
<dbReference type="EMBL" id="JANBUO010001470">
    <property type="protein sequence ID" value="KAJ2798139.1"/>
    <property type="molecule type" value="Genomic_DNA"/>
</dbReference>
<comment type="caution">
    <text evidence="1">The sequence shown here is derived from an EMBL/GenBank/DDBJ whole genome shotgun (WGS) entry which is preliminary data.</text>
</comment>
<dbReference type="Gene3D" id="3.30.450.30">
    <property type="entry name" value="Dynein light chain 2a, cytoplasmic"/>
    <property type="match status" value="1"/>
</dbReference>
<protein>
    <recommendedName>
        <fullName evidence="3">Late endosomal/lysosomal adaptor and MAPK and MTOR activator 5</fullName>
    </recommendedName>
</protein>
<evidence type="ECO:0000313" key="2">
    <source>
        <dbReference type="Proteomes" id="UP001140094"/>
    </source>
</evidence>
<gene>
    <name evidence="1" type="ORF">H4R20_004927</name>
</gene>
<dbReference type="OrthoDB" id="76862at2759"/>
<dbReference type="InterPro" id="IPR024135">
    <property type="entry name" value="LAMTOR5"/>
</dbReference>
<evidence type="ECO:0000313" key="1">
    <source>
        <dbReference type="EMBL" id="KAJ2798139.1"/>
    </source>
</evidence>
<feature type="non-terminal residue" evidence="1">
    <location>
        <position position="83"/>
    </location>
</feature>
<sequence length="83" mass="8824">MEAEIKDVIKSVYKKDPSVIGVIVVDESGLCLESDKEIPEEAAGLFASIIARSESVLMPNANQSPDLSPVVQIEAGSLVIVIK</sequence>
<organism evidence="1 2">
    <name type="scientific">Coemansia guatemalensis</name>
    <dbReference type="NCBI Taxonomy" id="2761395"/>
    <lineage>
        <taxon>Eukaryota</taxon>
        <taxon>Fungi</taxon>
        <taxon>Fungi incertae sedis</taxon>
        <taxon>Zoopagomycota</taxon>
        <taxon>Kickxellomycotina</taxon>
        <taxon>Kickxellomycetes</taxon>
        <taxon>Kickxellales</taxon>
        <taxon>Kickxellaceae</taxon>
        <taxon>Coemansia</taxon>
    </lineage>
</organism>
<dbReference type="GO" id="GO:0043066">
    <property type="term" value="P:negative regulation of apoptotic process"/>
    <property type="evidence" value="ECO:0007669"/>
    <property type="project" value="InterPro"/>
</dbReference>
<proteinExistence type="predicted"/>
<accession>A0A9W8HTQ4</accession>